<keyword evidence="3 6" id="KW-0812">Transmembrane</keyword>
<dbReference type="PANTHER" id="PTHR45649">
    <property type="entry name" value="AMINO-ACID PERMEASE BAT1"/>
    <property type="match status" value="1"/>
</dbReference>
<evidence type="ECO:0000256" key="1">
    <source>
        <dbReference type="ARBA" id="ARBA00004141"/>
    </source>
</evidence>
<dbReference type="AlphaFoldDB" id="A0A4Z1GVZ4"/>
<proteinExistence type="predicted"/>
<protein>
    <submittedName>
        <fullName evidence="7">Uncharacterized protein</fullName>
    </submittedName>
</protein>
<gene>
    <name evidence="7" type="ORF">BHYA_0052g00420</name>
</gene>
<dbReference type="Proteomes" id="UP000297814">
    <property type="component" value="Unassembled WGS sequence"/>
</dbReference>
<dbReference type="GO" id="GO:0016020">
    <property type="term" value="C:membrane"/>
    <property type="evidence" value="ECO:0007669"/>
    <property type="project" value="UniProtKB-SubCell"/>
</dbReference>
<feature type="transmembrane region" description="Helical" evidence="6">
    <location>
        <begin position="128"/>
        <end position="151"/>
    </location>
</feature>
<name>A0A4Z1GVZ4_9HELO</name>
<dbReference type="InterPro" id="IPR002293">
    <property type="entry name" value="AA/rel_permease1"/>
</dbReference>
<evidence type="ECO:0000256" key="5">
    <source>
        <dbReference type="ARBA" id="ARBA00023136"/>
    </source>
</evidence>
<comment type="caution">
    <text evidence="7">The sequence shown here is derived from an EMBL/GenBank/DDBJ whole genome shotgun (WGS) entry which is preliminary data.</text>
</comment>
<keyword evidence="5 6" id="KW-0472">Membrane</keyword>
<sequence>MAYTISKENATSLITHELIALESPIAESNGQDSEKMGIDNISGQVAEKWRGTQSDKHDMAVLGKKQELRRNFKFINMLGLSSTAIASWEILLPSPTAGGRYHWVSEFSPPKIQKFLSYLVGWLSAIGWQLYLAGVFFMVALIIQGLIALNVEDYVGQSYHGTLLTIAVLAFSVIFNTSISSHLPMIESVIHASDILLNFTNEGGWPSKGLSAMIGLTVPFGALISPGWNIPLRAVCVSIVVSCLLSLINLGSAFALNAINSLGVVSILSSYYITISCLI</sequence>
<evidence type="ECO:0000256" key="4">
    <source>
        <dbReference type="ARBA" id="ARBA00022989"/>
    </source>
</evidence>
<reference evidence="7 8" key="1">
    <citation type="submission" date="2017-12" db="EMBL/GenBank/DDBJ databases">
        <title>Comparative genomics of Botrytis spp.</title>
        <authorList>
            <person name="Valero-Jimenez C.A."/>
            <person name="Tapia P."/>
            <person name="Veloso J."/>
            <person name="Silva-Moreno E."/>
            <person name="Staats M."/>
            <person name="Valdes J.H."/>
            <person name="Van Kan J.A.L."/>
        </authorList>
    </citation>
    <scope>NUCLEOTIDE SEQUENCE [LARGE SCALE GENOMIC DNA]</scope>
    <source>
        <strain evidence="7 8">Bh0001</strain>
    </source>
</reference>
<organism evidence="7 8">
    <name type="scientific">Botrytis hyacinthi</name>
    <dbReference type="NCBI Taxonomy" id="278943"/>
    <lineage>
        <taxon>Eukaryota</taxon>
        <taxon>Fungi</taxon>
        <taxon>Dikarya</taxon>
        <taxon>Ascomycota</taxon>
        <taxon>Pezizomycotina</taxon>
        <taxon>Leotiomycetes</taxon>
        <taxon>Helotiales</taxon>
        <taxon>Sclerotiniaceae</taxon>
        <taxon>Botrytis</taxon>
    </lineage>
</organism>
<dbReference type="Pfam" id="PF13520">
    <property type="entry name" value="AA_permease_2"/>
    <property type="match status" value="1"/>
</dbReference>
<comment type="subcellular location">
    <subcellularLocation>
        <location evidence="1">Membrane</location>
        <topology evidence="1">Multi-pass membrane protein</topology>
    </subcellularLocation>
</comment>
<evidence type="ECO:0000256" key="3">
    <source>
        <dbReference type="ARBA" id="ARBA00022692"/>
    </source>
</evidence>
<accession>A0A4Z1GVZ4</accession>
<evidence type="ECO:0000256" key="6">
    <source>
        <dbReference type="SAM" id="Phobius"/>
    </source>
</evidence>
<feature type="transmembrane region" description="Helical" evidence="6">
    <location>
        <begin position="205"/>
        <end position="223"/>
    </location>
</feature>
<evidence type="ECO:0000256" key="2">
    <source>
        <dbReference type="ARBA" id="ARBA00022448"/>
    </source>
</evidence>
<dbReference type="PANTHER" id="PTHR45649:SF41">
    <property type="entry name" value="TRANSPORTER, PUTATIVE (EUROFUNG)-RELATED"/>
    <property type="match status" value="1"/>
</dbReference>
<dbReference type="GO" id="GO:0022857">
    <property type="term" value="F:transmembrane transporter activity"/>
    <property type="evidence" value="ECO:0007669"/>
    <property type="project" value="InterPro"/>
</dbReference>
<keyword evidence="8" id="KW-1185">Reference proteome</keyword>
<keyword evidence="4 6" id="KW-1133">Transmembrane helix</keyword>
<feature type="transmembrane region" description="Helical" evidence="6">
    <location>
        <begin position="230"/>
        <end position="248"/>
    </location>
</feature>
<dbReference type="EMBL" id="PQXK01000052">
    <property type="protein sequence ID" value="TGO39542.1"/>
    <property type="molecule type" value="Genomic_DNA"/>
</dbReference>
<feature type="transmembrane region" description="Helical" evidence="6">
    <location>
        <begin position="74"/>
        <end position="91"/>
    </location>
</feature>
<feature type="transmembrane region" description="Helical" evidence="6">
    <location>
        <begin position="163"/>
        <end position="185"/>
    </location>
</feature>
<evidence type="ECO:0000313" key="8">
    <source>
        <dbReference type="Proteomes" id="UP000297814"/>
    </source>
</evidence>
<evidence type="ECO:0000313" key="7">
    <source>
        <dbReference type="EMBL" id="TGO39542.1"/>
    </source>
</evidence>
<keyword evidence="2" id="KW-0813">Transport</keyword>